<dbReference type="STRING" id="561720.SAMN06275492_11415"/>
<feature type="transmembrane region" description="Helical" evidence="7">
    <location>
        <begin position="39"/>
        <end position="72"/>
    </location>
</feature>
<evidence type="ECO:0000256" key="6">
    <source>
        <dbReference type="ARBA" id="ARBA00023136"/>
    </source>
</evidence>
<evidence type="ECO:0000256" key="5">
    <source>
        <dbReference type="ARBA" id="ARBA00022989"/>
    </source>
</evidence>
<dbReference type="RefSeq" id="WP_085544565.1">
    <property type="nucleotide sequence ID" value="NZ_FXBB01000014.1"/>
</dbReference>
<dbReference type="PRINTS" id="PR00953">
    <property type="entry name" value="TYPE3IMRPROT"/>
</dbReference>
<dbReference type="Proteomes" id="UP000193355">
    <property type="component" value="Unassembled WGS sequence"/>
</dbReference>
<evidence type="ECO:0000256" key="4">
    <source>
        <dbReference type="ARBA" id="ARBA00022692"/>
    </source>
</evidence>
<dbReference type="Pfam" id="PF01311">
    <property type="entry name" value="Bac_export_1"/>
    <property type="match status" value="1"/>
</dbReference>
<dbReference type="GO" id="GO:0005886">
    <property type="term" value="C:plasma membrane"/>
    <property type="evidence" value="ECO:0007669"/>
    <property type="project" value="UniProtKB-SubCell"/>
</dbReference>
<keyword evidence="6 7" id="KW-0472">Membrane</keyword>
<keyword evidence="5 7" id="KW-1133">Transmembrane helix</keyword>
<evidence type="ECO:0000256" key="7">
    <source>
        <dbReference type="SAM" id="Phobius"/>
    </source>
</evidence>
<keyword evidence="3" id="KW-1003">Cell membrane</keyword>
<dbReference type="GO" id="GO:0006605">
    <property type="term" value="P:protein targeting"/>
    <property type="evidence" value="ECO:0007669"/>
    <property type="project" value="InterPro"/>
</dbReference>
<feature type="transmembrane region" description="Helical" evidence="7">
    <location>
        <begin position="179"/>
        <end position="201"/>
    </location>
</feature>
<evidence type="ECO:0000256" key="3">
    <source>
        <dbReference type="ARBA" id="ARBA00022475"/>
    </source>
</evidence>
<keyword evidence="8" id="KW-0966">Cell projection</keyword>
<sequence>MGLDLLTGQVPVYILVSIRFLGLFYVAPAIVGASFPVPFIFWLSVFMSMIVVPLMGGTVPTVLFSGILPLFLAGAREILVGIFIGFFSACPFYVLQVAGRMIGTSMGLAMVSVLDPISQDEESIIGQFQILVGLWFFLYWNGHILLVRAVLESFRLLPIGGMGLAVASDMGLAKWAGDLFVMAFMMSIPFYGALLITDIGLGFLARTVPQMNVFILGLPIKIGLGIFLLMVLLPVMVGILHDRIEPFLRLALIGLGAWR</sequence>
<evidence type="ECO:0000313" key="8">
    <source>
        <dbReference type="EMBL" id="SMG29629.1"/>
    </source>
</evidence>
<name>A0A1X7JQ54_9BACT</name>
<feature type="transmembrane region" description="Helical" evidence="7">
    <location>
        <begin position="213"/>
        <end position="240"/>
    </location>
</feature>
<dbReference type="PANTHER" id="PTHR30065">
    <property type="entry name" value="FLAGELLAR BIOSYNTHETIC PROTEIN FLIR"/>
    <property type="match status" value="1"/>
</dbReference>
<feature type="transmembrane region" description="Helical" evidence="7">
    <location>
        <begin position="79"/>
        <end position="103"/>
    </location>
</feature>
<proteinExistence type="inferred from homology"/>
<evidence type="ECO:0000256" key="1">
    <source>
        <dbReference type="ARBA" id="ARBA00004651"/>
    </source>
</evidence>
<dbReference type="EMBL" id="FXBB01000014">
    <property type="protein sequence ID" value="SMG29629.1"/>
    <property type="molecule type" value="Genomic_DNA"/>
</dbReference>
<evidence type="ECO:0000313" key="9">
    <source>
        <dbReference type="Proteomes" id="UP000193355"/>
    </source>
</evidence>
<feature type="transmembrane region" description="Helical" evidence="7">
    <location>
        <begin position="123"/>
        <end position="142"/>
    </location>
</feature>
<feature type="transmembrane region" description="Helical" evidence="7">
    <location>
        <begin position="154"/>
        <end position="173"/>
    </location>
</feature>
<dbReference type="OrthoDB" id="9807748at2"/>
<organism evidence="8 9">
    <name type="scientific">Dethiosulfovibrio salsuginis</name>
    <dbReference type="NCBI Taxonomy" id="561720"/>
    <lineage>
        <taxon>Bacteria</taxon>
        <taxon>Thermotogati</taxon>
        <taxon>Synergistota</taxon>
        <taxon>Synergistia</taxon>
        <taxon>Synergistales</taxon>
        <taxon>Dethiosulfovibrionaceae</taxon>
        <taxon>Dethiosulfovibrio</taxon>
    </lineage>
</organism>
<evidence type="ECO:0000256" key="2">
    <source>
        <dbReference type="ARBA" id="ARBA00009772"/>
    </source>
</evidence>
<keyword evidence="9" id="KW-1185">Reference proteome</keyword>
<reference evidence="9" key="1">
    <citation type="submission" date="2017-04" db="EMBL/GenBank/DDBJ databases">
        <authorList>
            <person name="Varghese N."/>
            <person name="Submissions S."/>
        </authorList>
    </citation>
    <scope>NUCLEOTIDE SEQUENCE [LARGE SCALE GENOMIC DNA]</scope>
    <source>
        <strain evidence="9">USBA 82</strain>
    </source>
</reference>
<keyword evidence="4 7" id="KW-0812">Transmembrane</keyword>
<gene>
    <name evidence="8" type="ORF">SAMN06275492_11415</name>
</gene>
<feature type="transmembrane region" description="Helical" evidence="7">
    <location>
        <begin position="12"/>
        <end position="33"/>
    </location>
</feature>
<dbReference type="AlphaFoldDB" id="A0A1X7JQ54"/>
<accession>A0A1X7JQ54</accession>
<comment type="subcellular location">
    <subcellularLocation>
        <location evidence="1">Cell membrane</location>
        <topology evidence="1">Multi-pass membrane protein</topology>
    </subcellularLocation>
</comment>
<keyword evidence="8" id="KW-0282">Flagellum</keyword>
<dbReference type="PANTHER" id="PTHR30065:SF1">
    <property type="entry name" value="SURFACE PRESENTATION OF ANTIGENS PROTEIN SPAR"/>
    <property type="match status" value="1"/>
</dbReference>
<comment type="similarity">
    <text evidence="2">Belongs to the FliR/MopE/SpaR family.</text>
</comment>
<keyword evidence="8" id="KW-0969">Cilium</keyword>
<protein>
    <submittedName>
        <fullName evidence="8">Flagellar biosynthetic protein FliR</fullName>
    </submittedName>
</protein>
<dbReference type="InterPro" id="IPR002010">
    <property type="entry name" value="T3SS_IM_R"/>
</dbReference>